<dbReference type="InterPro" id="IPR017748">
    <property type="entry name" value="TagF"/>
</dbReference>
<evidence type="ECO:0000313" key="2">
    <source>
        <dbReference type="Proteomes" id="UP000199470"/>
    </source>
</evidence>
<name>A0A1I4QSK9_9BURK</name>
<dbReference type="AlphaFoldDB" id="A0A1I4QSK9"/>
<evidence type="ECO:0000313" key="1">
    <source>
        <dbReference type="EMBL" id="SFM42683.1"/>
    </source>
</evidence>
<sequence>MSRAPQRIRVGYFGKIASRSDFVKAADNPALVELLDQWLAGAMSQLTAEPRWKQYYDALAPLHFAFVGTRSRRAVAGHLVSSGDQAQRRYPFLVMCALEVAAPAAFVPLSPLVLAPLWLTLAPLAGQVLAAAEPAAPLHALAGAVLELDPASAEHEDGFLHFLDRHNLAALRAMLGRREVRRMILAVGLLLQPVRASDAARLERGLALPLPQEERYRFPVAAFWLALVGPFLQQGDFELGLFFTALNGRPALVLGFGGAAPDTLRAIIDPHCAAEQLIDFERTEWVDATLAEQPAVQKLSNYLEQDQLSLRSVYALFHEAFV</sequence>
<proteinExistence type="predicted"/>
<dbReference type="Proteomes" id="UP000199470">
    <property type="component" value="Unassembled WGS sequence"/>
</dbReference>
<gene>
    <name evidence="1" type="ORF">SAMN02982985_04018</name>
</gene>
<dbReference type="NCBIfam" id="TIGR03373">
    <property type="entry name" value="VI_minor_4"/>
    <property type="match status" value="1"/>
</dbReference>
<protein>
    <submittedName>
        <fullName evidence="1">Type VI secretion system protein ImpM</fullName>
    </submittedName>
</protein>
<reference evidence="1 2" key="1">
    <citation type="submission" date="2016-10" db="EMBL/GenBank/DDBJ databases">
        <authorList>
            <person name="de Groot N.N."/>
        </authorList>
    </citation>
    <scope>NUCLEOTIDE SEQUENCE [LARGE SCALE GENOMIC DNA]</scope>
    <source>
        <strain evidence="1 2">ATCC 43154</strain>
    </source>
</reference>
<dbReference type="STRING" id="758825.SAMN02982985_04018"/>
<dbReference type="EMBL" id="FOTW01000020">
    <property type="protein sequence ID" value="SFM42683.1"/>
    <property type="molecule type" value="Genomic_DNA"/>
</dbReference>
<dbReference type="RefSeq" id="WP_093389489.1">
    <property type="nucleotide sequence ID" value="NZ_FOTW01000020.1"/>
</dbReference>
<keyword evidence="2" id="KW-1185">Reference proteome</keyword>
<dbReference type="OrthoDB" id="9801841at2"/>
<dbReference type="Gene3D" id="3.40.1730.10">
    <property type="entry name" value="pa0076 domain"/>
    <property type="match status" value="1"/>
</dbReference>
<dbReference type="Pfam" id="PF09867">
    <property type="entry name" value="TagF_N"/>
    <property type="match status" value="1"/>
</dbReference>
<organism evidence="1 2">
    <name type="scientific">Rugamonas rubra</name>
    <dbReference type="NCBI Taxonomy" id="758825"/>
    <lineage>
        <taxon>Bacteria</taxon>
        <taxon>Pseudomonadati</taxon>
        <taxon>Pseudomonadota</taxon>
        <taxon>Betaproteobacteria</taxon>
        <taxon>Burkholderiales</taxon>
        <taxon>Oxalobacteraceae</taxon>
        <taxon>Telluria group</taxon>
        <taxon>Rugamonas</taxon>
    </lineage>
</organism>
<dbReference type="InterPro" id="IPR038225">
    <property type="entry name" value="TagF_sf"/>
</dbReference>
<accession>A0A1I4QSK9</accession>